<evidence type="ECO:0000256" key="3">
    <source>
        <dbReference type="ARBA" id="ARBA00011906"/>
    </source>
</evidence>
<keyword evidence="8" id="KW-0470">Melanin biosynthesis</keyword>
<accession>A0AA40K749</accession>
<dbReference type="AlphaFoldDB" id="A0AA40K749"/>
<evidence type="ECO:0000256" key="5">
    <source>
        <dbReference type="ARBA" id="ARBA00023002"/>
    </source>
</evidence>
<keyword evidence="14" id="KW-1185">Reference proteome</keyword>
<feature type="domain" description="Tyrosinase copper-binding" evidence="11">
    <location>
        <begin position="95"/>
        <end position="112"/>
    </location>
</feature>
<proteinExistence type="inferred from homology"/>
<dbReference type="Pfam" id="PF18132">
    <property type="entry name" value="Tyrosinase_C"/>
    <property type="match status" value="1"/>
</dbReference>
<dbReference type="InterPro" id="IPR041640">
    <property type="entry name" value="Tyrosinase_C"/>
</dbReference>
<dbReference type="Gene3D" id="1.10.1280.10">
    <property type="entry name" value="Di-copper center containing domain from catechol oxidase"/>
    <property type="match status" value="1"/>
</dbReference>
<protein>
    <recommendedName>
        <fullName evidence="3">tyrosinase</fullName>
        <ecNumber evidence="3">1.14.18.1</ecNumber>
    </recommendedName>
</protein>
<dbReference type="Gene3D" id="2.60.310.20">
    <property type="match status" value="1"/>
</dbReference>
<dbReference type="PANTHER" id="PTHR11474:SF76">
    <property type="entry name" value="SHKT DOMAIN-CONTAINING PROTEIN"/>
    <property type="match status" value="1"/>
</dbReference>
<reference evidence="13" key="1">
    <citation type="submission" date="2023-06" db="EMBL/GenBank/DDBJ databases">
        <title>Genome-scale phylogeny and comparative genomics of the fungal order Sordariales.</title>
        <authorList>
            <consortium name="Lawrence Berkeley National Laboratory"/>
            <person name="Hensen N."/>
            <person name="Bonometti L."/>
            <person name="Westerberg I."/>
            <person name="Brannstrom I.O."/>
            <person name="Guillou S."/>
            <person name="Cros-Aarteil S."/>
            <person name="Calhoun S."/>
            <person name="Haridas S."/>
            <person name="Kuo A."/>
            <person name="Mondo S."/>
            <person name="Pangilinan J."/>
            <person name="Riley R."/>
            <person name="Labutti K."/>
            <person name="Andreopoulos B."/>
            <person name="Lipzen A."/>
            <person name="Chen C."/>
            <person name="Yanf M."/>
            <person name="Daum C."/>
            <person name="Ng V."/>
            <person name="Clum A."/>
            <person name="Steindorff A."/>
            <person name="Ohm R."/>
            <person name="Martin F."/>
            <person name="Silar P."/>
            <person name="Natvig D."/>
            <person name="Lalanne C."/>
            <person name="Gautier V."/>
            <person name="Ament-Velasquez S.L."/>
            <person name="Kruys A."/>
            <person name="Hutchinson M.I."/>
            <person name="Powell A.J."/>
            <person name="Barry K."/>
            <person name="Miller A.N."/>
            <person name="Grigoriev I.V."/>
            <person name="Debuchy R."/>
            <person name="Gladieux P."/>
            <person name="Thoren M.H."/>
            <person name="Johannesson H."/>
        </authorList>
    </citation>
    <scope>NUCLEOTIDE SEQUENCE</scope>
    <source>
        <strain evidence="13">CBS 540.89</strain>
    </source>
</reference>
<keyword evidence="4" id="KW-0479">Metal-binding</keyword>
<dbReference type="InterPro" id="IPR050316">
    <property type="entry name" value="Tyrosinase/Hemocyanin"/>
</dbReference>
<comment type="cofactor">
    <cofactor evidence="1">
        <name>Cu(2+)</name>
        <dbReference type="ChEBI" id="CHEBI:29036"/>
    </cofactor>
</comment>
<evidence type="ECO:0000313" key="14">
    <source>
        <dbReference type="Proteomes" id="UP001172159"/>
    </source>
</evidence>
<comment type="similarity">
    <text evidence="2">Belongs to the tyrosinase family.</text>
</comment>
<evidence type="ECO:0000256" key="4">
    <source>
        <dbReference type="ARBA" id="ARBA00022723"/>
    </source>
</evidence>
<dbReference type="GO" id="GO:0046872">
    <property type="term" value="F:metal ion binding"/>
    <property type="evidence" value="ECO:0007669"/>
    <property type="project" value="UniProtKB-KW"/>
</dbReference>
<dbReference type="InterPro" id="IPR002227">
    <property type="entry name" value="Tyrosinase_Cu-bd"/>
</dbReference>
<feature type="domain" description="Tyrosinase copper-binding" evidence="12">
    <location>
        <begin position="297"/>
        <end position="308"/>
    </location>
</feature>
<dbReference type="SUPFAM" id="SSF48056">
    <property type="entry name" value="Di-copper centre-containing domain"/>
    <property type="match status" value="1"/>
</dbReference>
<dbReference type="GO" id="GO:0042438">
    <property type="term" value="P:melanin biosynthetic process"/>
    <property type="evidence" value="ECO:0007669"/>
    <property type="project" value="UniProtKB-KW"/>
</dbReference>
<evidence type="ECO:0000256" key="8">
    <source>
        <dbReference type="ARBA" id="ARBA00023101"/>
    </source>
</evidence>
<dbReference type="PANTHER" id="PTHR11474">
    <property type="entry name" value="TYROSINASE FAMILY MEMBER"/>
    <property type="match status" value="1"/>
</dbReference>
<dbReference type="PRINTS" id="PR00092">
    <property type="entry name" value="TYROSINASE"/>
</dbReference>
<evidence type="ECO:0000313" key="13">
    <source>
        <dbReference type="EMBL" id="KAK0748409.1"/>
    </source>
</evidence>
<evidence type="ECO:0000256" key="2">
    <source>
        <dbReference type="ARBA" id="ARBA00009928"/>
    </source>
</evidence>
<dbReference type="PROSITE" id="PS00498">
    <property type="entry name" value="TYROSINASE_2"/>
    <property type="match status" value="1"/>
</dbReference>
<name>A0AA40K749_9PEZI</name>
<comment type="catalytic activity">
    <reaction evidence="9">
        <text>2 L-dopa + O2 = 2 L-dopaquinone + 2 H2O</text>
        <dbReference type="Rhea" id="RHEA:34287"/>
        <dbReference type="ChEBI" id="CHEBI:15377"/>
        <dbReference type="ChEBI" id="CHEBI:15379"/>
        <dbReference type="ChEBI" id="CHEBI:57504"/>
        <dbReference type="ChEBI" id="CHEBI:57924"/>
        <dbReference type="EC" id="1.14.18.1"/>
    </reaction>
</comment>
<evidence type="ECO:0000256" key="7">
    <source>
        <dbReference type="ARBA" id="ARBA00023033"/>
    </source>
</evidence>
<evidence type="ECO:0000256" key="10">
    <source>
        <dbReference type="ARBA" id="ARBA00048881"/>
    </source>
</evidence>
<evidence type="ECO:0000259" key="12">
    <source>
        <dbReference type="PROSITE" id="PS00498"/>
    </source>
</evidence>
<keyword evidence="7" id="KW-0503">Monooxygenase</keyword>
<dbReference type="InterPro" id="IPR016216">
    <property type="entry name" value="Monophenol_mOase_fun"/>
</dbReference>
<dbReference type="EMBL" id="JAUKTV010000001">
    <property type="protein sequence ID" value="KAK0748409.1"/>
    <property type="molecule type" value="Genomic_DNA"/>
</dbReference>
<dbReference type="PROSITE" id="PS00497">
    <property type="entry name" value="TYROSINASE_1"/>
    <property type="match status" value="1"/>
</dbReference>
<sequence length="644" mass="71213">MTTTGNIAITGIPTTAGPDGSFPLRRELRDLQRNFPDHFNLLVLALKDFQALNESVQTSYYQIAGIHGLPYKPWNGVGSNTDWQSTSGFGGYCTHSSILFLTWHRPYLALFEQALYNSVQAIAKQFPDGPLRTKYVEAAKTFRTPYFDWASQPPSGSSAFPSAFTAPTVQVVDVDGKTKSTANPLYRFVFHPVNPSPDDFPAQWSRYPTTVRYPNPRTGQSQDNRVAPILANELASLRTNVSLLLLSYTNFDAFSFNRWDPSTNPGEFGSLEDVHNEIHDRTGGGGHMSSLDTSSFDPLFWLHHVNVDRLWAIWQDLNPDSFLSPRPAPYSTFNSTEGESQTKDTPLTPFWDKSATKFWTSEAIKDTTTTFGYAYPETQEWKYNTPSEYQAAIRQAVTALYGTNVFANFAAANVQARATEHTQLIKSLSLPPPPSVPITAEKPLLITQKMKQSPIPDSLQHLAPNNKYPEWVVNIRAHKHGLGGAFRVIVFLGPIDETDPDSWPTEFNAVGRVSVLARSTTQGGPNTTKCAKCITDAADELMVSGTVPLTSALLQDIVNENTGLQSLQPEDVVPYLKSELKWKVTLFETGEEKDCGEVPGLRVSVASTEVTIGEDGLPDYSGEYVVYPEITDGKPGGLREGEHI</sequence>
<evidence type="ECO:0000256" key="1">
    <source>
        <dbReference type="ARBA" id="ARBA00001973"/>
    </source>
</evidence>
<dbReference type="EC" id="1.14.18.1" evidence="3"/>
<dbReference type="PIRSF" id="PIRSF000340">
    <property type="entry name" value="MPO_fungal"/>
    <property type="match status" value="1"/>
</dbReference>
<evidence type="ECO:0000256" key="9">
    <source>
        <dbReference type="ARBA" id="ARBA00048233"/>
    </source>
</evidence>
<comment type="catalytic activity">
    <reaction evidence="10">
        <text>L-tyrosine + O2 = L-dopaquinone + H2O</text>
        <dbReference type="Rhea" id="RHEA:18117"/>
        <dbReference type="ChEBI" id="CHEBI:15377"/>
        <dbReference type="ChEBI" id="CHEBI:15379"/>
        <dbReference type="ChEBI" id="CHEBI:57924"/>
        <dbReference type="ChEBI" id="CHEBI:58315"/>
        <dbReference type="EC" id="1.14.18.1"/>
    </reaction>
</comment>
<gene>
    <name evidence="13" type="ORF">B0T21DRAFT_380247</name>
</gene>
<dbReference type="InterPro" id="IPR008922">
    <property type="entry name" value="Di-copper_centre_dom_sf"/>
</dbReference>
<comment type="caution">
    <text evidence="13">The sequence shown here is derived from an EMBL/GenBank/DDBJ whole genome shotgun (WGS) entry which is preliminary data.</text>
</comment>
<evidence type="ECO:0000259" key="11">
    <source>
        <dbReference type="PROSITE" id="PS00497"/>
    </source>
</evidence>
<evidence type="ECO:0000256" key="6">
    <source>
        <dbReference type="ARBA" id="ARBA00023008"/>
    </source>
</evidence>
<organism evidence="13 14">
    <name type="scientific">Apiosordaria backusii</name>
    <dbReference type="NCBI Taxonomy" id="314023"/>
    <lineage>
        <taxon>Eukaryota</taxon>
        <taxon>Fungi</taxon>
        <taxon>Dikarya</taxon>
        <taxon>Ascomycota</taxon>
        <taxon>Pezizomycotina</taxon>
        <taxon>Sordariomycetes</taxon>
        <taxon>Sordariomycetidae</taxon>
        <taxon>Sordariales</taxon>
        <taxon>Lasiosphaeriaceae</taxon>
        <taxon>Apiosordaria</taxon>
    </lineage>
</organism>
<dbReference type="Pfam" id="PF00264">
    <property type="entry name" value="Tyrosinase"/>
    <property type="match status" value="1"/>
</dbReference>
<keyword evidence="5" id="KW-0560">Oxidoreductase</keyword>
<keyword evidence="6" id="KW-0186">Copper</keyword>
<dbReference type="GO" id="GO:0004503">
    <property type="term" value="F:tyrosinase activity"/>
    <property type="evidence" value="ECO:0007669"/>
    <property type="project" value="UniProtKB-EC"/>
</dbReference>
<dbReference type="Proteomes" id="UP001172159">
    <property type="component" value="Unassembled WGS sequence"/>
</dbReference>